<dbReference type="SUPFAM" id="SSF53927">
    <property type="entry name" value="Cytidine deaminase-like"/>
    <property type="match status" value="1"/>
</dbReference>
<feature type="binding site" evidence="8">
    <location>
        <position position="89"/>
    </location>
    <ligand>
        <name>Zn(2+)</name>
        <dbReference type="ChEBI" id="CHEBI:29105"/>
        <note>catalytic</note>
    </ligand>
</feature>
<dbReference type="OrthoDB" id="9802676at2"/>
<dbReference type="KEGG" id="alus:STSP2_02220"/>
<dbReference type="PROSITE" id="PS51747">
    <property type="entry name" value="CYT_DCMP_DEAMINASES_2"/>
    <property type="match status" value="1"/>
</dbReference>
<evidence type="ECO:0000313" key="11">
    <source>
        <dbReference type="Proteomes" id="UP000189674"/>
    </source>
</evidence>
<dbReference type="PANTHER" id="PTHR11079">
    <property type="entry name" value="CYTOSINE DEAMINASE FAMILY MEMBER"/>
    <property type="match status" value="1"/>
</dbReference>
<dbReference type="AlphaFoldDB" id="A0A1U9NMA4"/>
<organism evidence="10 11">
    <name type="scientific">Anaerohalosphaera lusitana</name>
    <dbReference type="NCBI Taxonomy" id="1936003"/>
    <lineage>
        <taxon>Bacteria</taxon>
        <taxon>Pseudomonadati</taxon>
        <taxon>Planctomycetota</taxon>
        <taxon>Phycisphaerae</taxon>
        <taxon>Sedimentisphaerales</taxon>
        <taxon>Anaerohalosphaeraceae</taxon>
        <taxon>Anaerohalosphaera</taxon>
    </lineage>
</organism>
<evidence type="ECO:0000256" key="5">
    <source>
        <dbReference type="ARBA" id="ARBA00022801"/>
    </source>
</evidence>
<evidence type="ECO:0000256" key="7">
    <source>
        <dbReference type="ARBA" id="ARBA00048045"/>
    </source>
</evidence>
<dbReference type="InterPro" id="IPR016192">
    <property type="entry name" value="APOBEC/CMP_deaminase_Zn-bd"/>
</dbReference>
<keyword evidence="3 8" id="KW-0819">tRNA processing</keyword>
<evidence type="ECO:0000256" key="1">
    <source>
        <dbReference type="ARBA" id="ARBA00010669"/>
    </source>
</evidence>
<dbReference type="NCBIfam" id="NF008113">
    <property type="entry name" value="PRK10860.1"/>
    <property type="match status" value="1"/>
</dbReference>
<dbReference type="Proteomes" id="UP000189674">
    <property type="component" value="Chromosome"/>
</dbReference>
<dbReference type="EMBL" id="CP019791">
    <property type="protein sequence ID" value="AQT69039.1"/>
    <property type="molecule type" value="Genomic_DNA"/>
</dbReference>
<evidence type="ECO:0000256" key="2">
    <source>
        <dbReference type="ARBA" id="ARBA00011738"/>
    </source>
</evidence>
<keyword evidence="11" id="KW-1185">Reference proteome</keyword>
<dbReference type="InterPro" id="IPR002125">
    <property type="entry name" value="CMP_dCMP_dom"/>
</dbReference>
<dbReference type="InterPro" id="IPR028883">
    <property type="entry name" value="tRNA_aden_deaminase"/>
</dbReference>
<gene>
    <name evidence="8 10" type="primary">tadA</name>
    <name evidence="10" type="ORF">STSP2_02220</name>
</gene>
<evidence type="ECO:0000259" key="9">
    <source>
        <dbReference type="PROSITE" id="PS51747"/>
    </source>
</evidence>
<comment type="function">
    <text evidence="8">Catalyzes the deamination of adenosine to inosine at the wobble position 34 of tRNA(Arg2).</text>
</comment>
<keyword evidence="5 8" id="KW-0378">Hydrolase</keyword>
<keyword evidence="6 8" id="KW-0862">Zinc</keyword>
<dbReference type="HAMAP" id="MF_00972">
    <property type="entry name" value="tRNA_aden_deaminase"/>
    <property type="match status" value="1"/>
</dbReference>
<dbReference type="RefSeq" id="WP_146662528.1">
    <property type="nucleotide sequence ID" value="NZ_CP019791.1"/>
</dbReference>
<sequence>MNSVDQINIDQDYMRKAIDQAYIAEENGDVPIGCVIVHEGRVIAKAYNEREQLNDPTAHAEIIALTQAAEFLGTWRLHGCTVYVTLEPCPMCAGALVLARMDRLVFGTEDPKTGSCGSIYNIVQDDRLNHHIENTKGVLQEECREQLQAFFRNRRLKKSLEQATSDAKDVRESL</sequence>
<evidence type="ECO:0000256" key="3">
    <source>
        <dbReference type="ARBA" id="ARBA00022694"/>
    </source>
</evidence>
<evidence type="ECO:0000313" key="10">
    <source>
        <dbReference type="EMBL" id="AQT69039.1"/>
    </source>
</evidence>
<comment type="cofactor">
    <cofactor evidence="8">
        <name>Zn(2+)</name>
        <dbReference type="ChEBI" id="CHEBI:29105"/>
    </cofactor>
    <text evidence="8">Binds 1 zinc ion per subunit.</text>
</comment>
<dbReference type="InterPro" id="IPR016193">
    <property type="entry name" value="Cytidine_deaminase-like"/>
</dbReference>
<evidence type="ECO:0000256" key="6">
    <source>
        <dbReference type="ARBA" id="ARBA00022833"/>
    </source>
</evidence>
<accession>A0A1U9NMA4</accession>
<feature type="active site" description="Proton donor" evidence="8">
    <location>
        <position position="61"/>
    </location>
</feature>
<feature type="binding site" evidence="8">
    <location>
        <position position="59"/>
    </location>
    <ligand>
        <name>Zn(2+)</name>
        <dbReference type="ChEBI" id="CHEBI:29105"/>
        <note>catalytic</note>
    </ligand>
</feature>
<dbReference type="Pfam" id="PF14437">
    <property type="entry name" value="MafB19-deam"/>
    <property type="match status" value="1"/>
</dbReference>
<dbReference type="PANTHER" id="PTHR11079:SF202">
    <property type="entry name" value="TRNA-SPECIFIC ADENOSINE DEAMINASE"/>
    <property type="match status" value="1"/>
</dbReference>
<dbReference type="PROSITE" id="PS00903">
    <property type="entry name" value="CYT_DCMP_DEAMINASES_1"/>
    <property type="match status" value="1"/>
</dbReference>
<evidence type="ECO:0000256" key="4">
    <source>
        <dbReference type="ARBA" id="ARBA00022723"/>
    </source>
</evidence>
<comment type="catalytic activity">
    <reaction evidence="7 8">
        <text>adenosine(34) in tRNA + H2O + H(+) = inosine(34) in tRNA + NH4(+)</text>
        <dbReference type="Rhea" id="RHEA:43168"/>
        <dbReference type="Rhea" id="RHEA-COMP:10373"/>
        <dbReference type="Rhea" id="RHEA-COMP:10374"/>
        <dbReference type="ChEBI" id="CHEBI:15377"/>
        <dbReference type="ChEBI" id="CHEBI:15378"/>
        <dbReference type="ChEBI" id="CHEBI:28938"/>
        <dbReference type="ChEBI" id="CHEBI:74411"/>
        <dbReference type="ChEBI" id="CHEBI:82852"/>
        <dbReference type="EC" id="3.5.4.33"/>
    </reaction>
</comment>
<proteinExistence type="inferred from homology"/>
<dbReference type="GO" id="GO:0002100">
    <property type="term" value="P:tRNA wobble adenosine to inosine editing"/>
    <property type="evidence" value="ECO:0007669"/>
    <property type="project" value="UniProtKB-UniRule"/>
</dbReference>
<dbReference type="EC" id="3.5.4.33" evidence="8"/>
<feature type="domain" description="CMP/dCMP-type deaminase" evidence="9">
    <location>
        <begin position="8"/>
        <end position="118"/>
    </location>
</feature>
<evidence type="ECO:0000256" key="8">
    <source>
        <dbReference type="HAMAP-Rule" id="MF_00972"/>
    </source>
</evidence>
<dbReference type="CDD" id="cd01285">
    <property type="entry name" value="nucleoside_deaminase"/>
    <property type="match status" value="1"/>
</dbReference>
<name>A0A1U9NMA4_9BACT</name>
<dbReference type="InterPro" id="IPR058535">
    <property type="entry name" value="MafB19-deam"/>
</dbReference>
<dbReference type="GO" id="GO:0008270">
    <property type="term" value="F:zinc ion binding"/>
    <property type="evidence" value="ECO:0007669"/>
    <property type="project" value="UniProtKB-UniRule"/>
</dbReference>
<dbReference type="Gene3D" id="3.40.140.10">
    <property type="entry name" value="Cytidine Deaminase, domain 2"/>
    <property type="match status" value="1"/>
</dbReference>
<dbReference type="FunFam" id="3.40.140.10:FF:000005">
    <property type="entry name" value="tRNA-specific adenosine deaminase"/>
    <property type="match status" value="1"/>
</dbReference>
<dbReference type="GO" id="GO:0052717">
    <property type="term" value="F:tRNA-specific adenosine-34 deaminase activity"/>
    <property type="evidence" value="ECO:0007669"/>
    <property type="project" value="UniProtKB-UniRule"/>
</dbReference>
<comment type="subunit">
    <text evidence="2 8">Homodimer.</text>
</comment>
<comment type="similarity">
    <text evidence="1">Belongs to the cytidine and deoxycytidylate deaminase family. ADAT2 subfamily.</text>
</comment>
<reference evidence="11" key="1">
    <citation type="submission" date="2017-02" db="EMBL/GenBank/DDBJ databases">
        <title>Comparative genomics and description of representatives of a novel lineage of planctomycetes thriving in anoxic sediments.</title>
        <authorList>
            <person name="Spring S."/>
            <person name="Bunk B."/>
            <person name="Sproer C."/>
        </authorList>
    </citation>
    <scope>NUCLEOTIDE SEQUENCE [LARGE SCALE GENOMIC DNA]</scope>
    <source>
        <strain evidence="11">ST-NAGAB-D1</strain>
    </source>
</reference>
<protein>
    <recommendedName>
        <fullName evidence="8">tRNA-specific adenosine deaminase</fullName>
        <ecNumber evidence="8">3.5.4.33</ecNumber>
    </recommendedName>
</protein>
<keyword evidence="4 8" id="KW-0479">Metal-binding</keyword>
<feature type="binding site" evidence="8">
    <location>
        <position position="92"/>
    </location>
    <ligand>
        <name>Zn(2+)</name>
        <dbReference type="ChEBI" id="CHEBI:29105"/>
        <note>catalytic</note>
    </ligand>
</feature>
<dbReference type="STRING" id="1936003.STSP2_02220"/>